<comment type="caution">
    <text evidence="3">The sequence shown here is derived from an EMBL/GenBank/DDBJ whole genome shotgun (WGS) entry which is preliminary data.</text>
</comment>
<proteinExistence type="predicted"/>
<dbReference type="CDD" id="cd00063">
    <property type="entry name" value="FN3"/>
    <property type="match status" value="1"/>
</dbReference>
<evidence type="ECO:0000256" key="2">
    <source>
        <dbReference type="SAM" id="SignalP"/>
    </source>
</evidence>
<dbReference type="Gene3D" id="2.60.40.10">
    <property type="entry name" value="Immunoglobulins"/>
    <property type="match status" value="1"/>
</dbReference>
<keyword evidence="4" id="KW-1185">Reference proteome</keyword>
<feature type="chain" id="PRO_5047219318" evidence="2">
    <location>
        <begin position="23"/>
        <end position="291"/>
    </location>
</feature>
<sequence>MSFKSLAALAVLLMCLAPVAHAARFENMCHGVEWTASVESEGRPVDGYVVLVRAAGSPGWSVEHVLPGRMNTHVDCTAIPFLHRLGRFEISVRAYNGAGHSPEAPVVVSEHYPPVRWEYAATPVPEPTPDPTPDPTPAPDPVPTPDPASALLSQLTLHADFGESPPTIQADGVRVGAEVYSDTNHTFTAVPAEYVGAPYIQFPNSARFHTGARDVSVRLHRTARVCIAYDAFKRDLPAWLADYHWNTVDTIQTSYTRLALYCQERPAGMVEFGGNAAPGFVMYTVVVVEAA</sequence>
<dbReference type="Proteomes" id="UP001250932">
    <property type="component" value="Unassembled WGS sequence"/>
</dbReference>
<evidence type="ECO:0000313" key="4">
    <source>
        <dbReference type="Proteomes" id="UP001250932"/>
    </source>
</evidence>
<protein>
    <submittedName>
        <fullName evidence="3">Fibronectin type III domain-containing protein</fullName>
    </submittedName>
</protein>
<dbReference type="InterPro" id="IPR036116">
    <property type="entry name" value="FN3_sf"/>
</dbReference>
<dbReference type="InterPro" id="IPR013783">
    <property type="entry name" value="Ig-like_fold"/>
</dbReference>
<evidence type="ECO:0000313" key="3">
    <source>
        <dbReference type="EMBL" id="MDT7040845.1"/>
    </source>
</evidence>
<dbReference type="InterPro" id="IPR003961">
    <property type="entry name" value="FN3_dom"/>
</dbReference>
<feature type="compositionally biased region" description="Pro residues" evidence="1">
    <location>
        <begin position="124"/>
        <end position="146"/>
    </location>
</feature>
<dbReference type="EMBL" id="JAQOUE010000001">
    <property type="protein sequence ID" value="MDT7040845.1"/>
    <property type="molecule type" value="Genomic_DNA"/>
</dbReference>
<keyword evidence="2" id="KW-0732">Signal</keyword>
<gene>
    <name evidence="3" type="ORF">PPG34_00700</name>
</gene>
<organism evidence="3 4">
    <name type="scientific">Candidatus Nitronereus thalassa</name>
    <dbReference type="NCBI Taxonomy" id="3020898"/>
    <lineage>
        <taxon>Bacteria</taxon>
        <taxon>Pseudomonadati</taxon>
        <taxon>Nitrospirota</taxon>
        <taxon>Nitrospiria</taxon>
        <taxon>Nitrospirales</taxon>
        <taxon>Nitrospiraceae</taxon>
        <taxon>Candidatus Nitronereus</taxon>
    </lineage>
</organism>
<reference evidence="3 4" key="1">
    <citation type="journal article" date="2023" name="ISME J.">
        <title>Cultivation and genomic characterization of novel and ubiquitous marine nitrite-oxidizing bacteria from the Nitrospirales.</title>
        <authorList>
            <person name="Mueller A.J."/>
            <person name="Daebeler A."/>
            <person name="Herbold C.W."/>
            <person name="Kirkegaard R.H."/>
            <person name="Daims H."/>
        </authorList>
    </citation>
    <scope>NUCLEOTIDE SEQUENCE [LARGE SCALE GENOMIC DNA]</scope>
    <source>
        <strain evidence="3 4">EB</strain>
    </source>
</reference>
<dbReference type="RefSeq" id="WP_313831204.1">
    <property type="nucleotide sequence ID" value="NZ_JAQOUE010000001.1"/>
</dbReference>
<feature type="signal peptide" evidence="2">
    <location>
        <begin position="1"/>
        <end position="22"/>
    </location>
</feature>
<accession>A0ABU3K372</accession>
<name>A0ABU3K372_9BACT</name>
<feature type="region of interest" description="Disordered" evidence="1">
    <location>
        <begin position="120"/>
        <end position="149"/>
    </location>
</feature>
<evidence type="ECO:0000256" key="1">
    <source>
        <dbReference type="SAM" id="MobiDB-lite"/>
    </source>
</evidence>
<dbReference type="SUPFAM" id="SSF49265">
    <property type="entry name" value="Fibronectin type III"/>
    <property type="match status" value="1"/>
</dbReference>